<dbReference type="InterPro" id="IPR017930">
    <property type="entry name" value="Myb_dom"/>
</dbReference>
<feature type="region of interest" description="Disordered" evidence="5">
    <location>
        <begin position="471"/>
        <end position="567"/>
    </location>
</feature>
<dbReference type="STRING" id="180088.A0A1J8Q8E0"/>
<feature type="compositionally biased region" description="Basic and acidic residues" evidence="5">
    <location>
        <begin position="471"/>
        <end position="480"/>
    </location>
</feature>
<dbReference type="PROSITE" id="PS50090">
    <property type="entry name" value="MYB_LIKE"/>
    <property type="match status" value="3"/>
</dbReference>
<dbReference type="InterPro" id="IPR009057">
    <property type="entry name" value="Homeodomain-like_sf"/>
</dbReference>
<dbReference type="GO" id="GO:0042795">
    <property type="term" value="P:snRNA transcription by RNA polymerase II"/>
    <property type="evidence" value="ECO:0007669"/>
    <property type="project" value="TreeGrafter"/>
</dbReference>
<organism evidence="8 9">
    <name type="scientific">Rhizopogon vesiculosus</name>
    <dbReference type="NCBI Taxonomy" id="180088"/>
    <lineage>
        <taxon>Eukaryota</taxon>
        <taxon>Fungi</taxon>
        <taxon>Dikarya</taxon>
        <taxon>Basidiomycota</taxon>
        <taxon>Agaricomycotina</taxon>
        <taxon>Agaricomycetes</taxon>
        <taxon>Agaricomycetidae</taxon>
        <taxon>Boletales</taxon>
        <taxon>Suillineae</taxon>
        <taxon>Rhizopogonaceae</taxon>
        <taxon>Rhizopogon</taxon>
    </lineage>
</organism>
<dbReference type="PROSITE" id="PS51294">
    <property type="entry name" value="HTH_MYB"/>
    <property type="match status" value="2"/>
</dbReference>
<dbReference type="SUPFAM" id="SSF46689">
    <property type="entry name" value="Homeodomain-like"/>
    <property type="match status" value="2"/>
</dbReference>
<evidence type="ECO:0000256" key="2">
    <source>
        <dbReference type="ARBA" id="ARBA00023125"/>
    </source>
</evidence>
<keyword evidence="2" id="KW-0238">DNA-binding</keyword>
<dbReference type="CDD" id="cd00167">
    <property type="entry name" value="SANT"/>
    <property type="match status" value="3"/>
</dbReference>
<dbReference type="SMART" id="SM00717">
    <property type="entry name" value="SANT"/>
    <property type="match status" value="4"/>
</dbReference>
<feature type="domain" description="HTH myb-type" evidence="7">
    <location>
        <begin position="256"/>
        <end position="310"/>
    </location>
</feature>
<feature type="compositionally biased region" description="Low complexity" evidence="5">
    <location>
        <begin position="403"/>
        <end position="412"/>
    </location>
</feature>
<dbReference type="InterPro" id="IPR001005">
    <property type="entry name" value="SANT/Myb"/>
</dbReference>
<evidence type="ECO:0000259" key="6">
    <source>
        <dbReference type="PROSITE" id="PS50090"/>
    </source>
</evidence>
<keyword evidence="4" id="KW-0539">Nucleus</keyword>
<accession>A0A1J8Q8E0</accession>
<dbReference type="GO" id="GO:0042796">
    <property type="term" value="P:snRNA transcription by RNA polymerase III"/>
    <property type="evidence" value="ECO:0007669"/>
    <property type="project" value="TreeGrafter"/>
</dbReference>
<comment type="caution">
    <text evidence="8">The sequence shown here is derived from an EMBL/GenBank/DDBJ whole genome shotgun (WGS) entry which is preliminary data.</text>
</comment>
<feature type="compositionally biased region" description="Basic residues" evidence="5">
    <location>
        <begin position="542"/>
        <end position="553"/>
    </location>
</feature>
<gene>
    <name evidence="8" type="ORF">AZE42_04876</name>
</gene>
<dbReference type="OrthoDB" id="2143914at2759"/>
<feature type="compositionally biased region" description="Polar residues" evidence="5">
    <location>
        <begin position="502"/>
        <end position="516"/>
    </location>
</feature>
<feature type="compositionally biased region" description="Polar residues" evidence="5">
    <location>
        <begin position="420"/>
        <end position="437"/>
    </location>
</feature>
<dbReference type="AlphaFoldDB" id="A0A1J8Q8E0"/>
<feature type="domain" description="HTH myb-type" evidence="7">
    <location>
        <begin position="312"/>
        <end position="351"/>
    </location>
</feature>
<dbReference type="InterPro" id="IPR051575">
    <property type="entry name" value="Myb-like_DNA-bd"/>
</dbReference>
<evidence type="ECO:0000256" key="1">
    <source>
        <dbReference type="ARBA" id="ARBA00023015"/>
    </source>
</evidence>
<evidence type="ECO:0000259" key="7">
    <source>
        <dbReference type="PROSITE" id="PS51294"/>
    </source>
</evidence>
<dbReference type="GO" id="GO:0019185">
    <property type="term" value="C:snRNA-activating protein complex"/>
    <property type="evidence" value="ECO:0007669"/>
    <property type="project" value="TreeGrafter"/>
</dbReference>
<evidence type="ECO:0000256" key="4">
    <source>
        <dbReference type="ARBA" id="ARBA00023242"/>
    </source>
</evidence>
<dbReference type="Pfam" id="PF00249">
    <property type="entry name" value="Myb_DNA-binding"/>
    <property type="match status" value="1"/>
</dbReference>
<keyword evidence="1" id="KW-0805">Transcription regulation</keyword>
<proteinExistence type="predicted"/>
<protein>
    <submittedName>
        <fullName evidence="8">Uncharacterized protein</fullName>
    </submittedName>
</protein>
<evidence type="ECO:0000256" key="3">
    <source>
        <dbReference type="ARBA" id="ARBA00023163"/>
    </source>
</evidence>
<reference evidence="8 9" key="1">
    <citation type="submission" date="2016-03" db="EMBL/GenBank/DDBJ databases">
        <title>Comparative genomics of the ectomycorrhizal sister species Rhizopogon vinicolor and Rhizopogon vesiculosus (Basidiomycota: Boletales) reveals a divergence of the mating type B locus.</title>
        <authorList>
            <person name="Mujic A.B."/>
            <person name="Kuo A."/>
            <person name="Tritt A."/>
            <person name="Lipzen A."/>
            <person name="Chen C."/>
            <person name="Johnson J."/>
            <person name="Sharma A."/>
            <person name="Barry K."/>
            <person name="Grigoriev I.V."/>
            <person name="Spatafora J.W."/>
        </authorList>
    </citation>
    <scope>NUCLEOTIDE SEQUENCE [LARGE SCALE GENOMIC DNA]</scope>
    <source>
        <strain evidence="8 9">AM-OR11-056</strain>
    </source>
</reference>
<keyword evidence="3" id="KW-0804">Transcription</keyword>
<feature type="region of interest" description="Disordered" evidence="5">
    <location>
        <begin position="396"/>
        <end position="448"/>
    </location>
</feature>
<name>A0A1J8Q8E0_9AGAM</name>
<dbReference type="EMBL" id="LVVM01005715">
    <property type="protein sequence ID" value="OJA09929.1"/>
    <property type="molecule type" value="Genomic_DNA"/>
</dbReference>
<dbReference type="GO" id="GO:0001006">
    <property type="term" value="F:RNA polymerase III type 3 promoter sequence-specific DNA binding"/>
    <property type="evidence" value="ECO:0007669"/>
    <property type="project" value="TreeGrafter"/>
</dbReference>
<keyword evidence="9" id="KW-1185">Reference proteome</keyword>
<feature type="region of interest" description="Disordered" evidence="5">
    <location>
        <begin position="585"/>
        <end position="609"/>
    </location>
</feature>
<dbReference type="GO" id="GO:0000978">
    <property type="term" value="F:RNA polymerase II cis-regulatory region sequence-specific DNA binding"/>
    <property type="evidence" value="ECO:0007669"/>
    <property type="project" value="TreeGrafter"/>
</dbReference>
<dbReference type="PANTHER" id="PTHR46621">
    <property type="entry name" value="SNRNA-ACTIVATING PROTEIN COMPLEX SUBUNIT 4"/>
    <property type="match status" value="1"/>
</dbReference>
<feature type="domain" description="Myb-like" evidence="6">
    <location>
        <begin position="256"/>
        <end position="306"/>
    </location>
</feature>
<evidence type="ECO:0000256" key="5">
    <source>
        <dbReference type="SAM" id="MobiDB-lite"/>
    </source>
</evidence>
<dbReference type="Pfam" id="PF13921">
    <property type="entry name" value="Myb_DNA-bind_6"/>
    <property type="match status" value="1"/>
</dbReference>
<feature type="compositionally biased region" description="Polar residues" evidence="5">
    <location>
        <begin position="591"/>
        <end position="606"/>
    </location>
</feature>
<feature type="domain" description="Myb-like" evidence="6">
    <location>
        <begin position="307"/>
        <end position="348"/>
    </location>
</feature>
<dbReference type="PANTHER" id="PTHR46621:SF1">
    <property type="entry name" value="SNRNA-ACTIVATING PROTEIN COMPLEX SUBUNIT 4"/>
    <property type="match status" value="1"/>
</dbReference>
<feature type="domain" description="Myb-like" evidence="6">
    <location>
        <begin position="185"/>
        <end position="255"/>
    </location>
</feature>
<dbReference type="Proteomes" id="UP000183567">
    <property type="component" value="Unassembled WGS sequence"/>
</dbReference>
<evidence type="ECO:0000313" key="9">
    <source>
        <dbReference type="Proteomes" id="UP000183567"/>
    </source>
</evidence>
<dbReference type="Gene3D" id="1.10.10.60">
    <property type="entry name" value="Homeodomain-like"/>
    <property type="match status" value="3"/>
</dbReference>
<sequence>MSPTNCTETVREAIRANKDHQHALKVYTERLEAELQTVDKLLETADVDLDDEPDIDVGGCVLVSGSAKASGLLMPSELLSEDSPFYEEAARRNRYLSLTEAHSMNKRDLETLREAVRTENYRMHALDAQRRGNPVFASLSDQPPDYLEFNKEGIDWERIAEKVSSSSIYTRKPRECEIRWLGDQHPDFNHGPWTQDETTKLKELVAKHDNEQVDWEAMADKLGISVLIKFPVQVACQVSEDATPSQCQNRYQRTLDPALKHKAWSDNEDSLLRLAVQAYGTSWVEVAAVVPGRHNEQCRDRWNDVLNPAVAKGKWTEEEDRDLLAAVQQLGVPNWKEISNQLASGRTDSMVTFSATETHISYFCFQCRNRYNALQRLKTSKSFKMQSQTATFSVIAQPSMDTSAESSRAQSQESRKRKASTSAEESIEMNESATMEEQSPVPEPSTTGIYVTTRRANSAVMFLEPIVSVDPETHKQRNREVLGMTKSKSSTKAKAKSKDPVVQTTSQDTGDPPTSTKRGGRKKKKVQSIEPACEQLPVKQTPRPKARPLRTKKNTAPGTMVLDLGPPSTSSTCLPPLFLDFDFKPPAVNHGGSNTQAGPSTPNTESPGLVVQCCHVSELGKTPPRESNRTKHS</sequence>
<evidence type="ECO:0000313" key="8">
    <source>
        <dbReference type="EMBL" id="OJA09929.1"/>
    </source>
</evidence>